<dbReference type="Proteomes" id="UP000001362">
    <property type="component" value="Chromosome"/>
</dbReference>
<dbReference type="PaxDb" id="243159-AFE_1074"/>
<dbReference type="AlphaFoldDB" id="B7J822"/>
<dbReference type="STRING" id="243159.AFE_1074"/>
<evidence type="ECO:0000313" key="2">
    <source>
        <dbReference type="Proteomes" id="UP000001362"/>
    </source>
</evidence>
<reference evidence="1 2" key="1">
    <citation type="journal article" date="2008" name="BMC Genomics">
        <title>Acidithiobacillus ferrooxidans metabolism: from genome sequence to industrial applications.</title>
        <authorList>
            <person name="Valdes J."/>
            <person name="Pedroso I."/>
            <person name="Quatrini R."/>
            <person name="Dodson R.J."/>
            <person name="Tettelin H."/>
            <person name="Blake R.II."/>
            <person name="Eisen J.A."/>
            <person name="Holmes D.S."/>
        </authorList>
    </citation>
    <scope>NUCLEOTIDE SEQUENCE [LARGE SCALE GENOMIC DNA]</scope>
    <source>
        <strain evidence="2">ATCC 23270 / DSM 14882 / CIP 104768 / NCIMB 8455</strain>
    </source>
</reference>
<name>B7J822_ACIF2</name>
<dbReference type="HOGENOM" id="CLU_2520050_0_0_6"/>
<gene>
    <name evidence="1" type="ordered locus">AFE_1074</name>
</gene>
<evidence type="ECO:0000313" key="1">
    <source>
        <dbReference type="EMBL" id="ACK80231.1"/>
    </source>
</evidence>
<sequence>MMTTDADLQATSKYLVSLPPEEFAAAMLQWMFLQFLSKKGLREMTVALPGGIFTIGEGDPLERLRAARAVIDREISILEHNRPV</sequence>
<keyword evidence="2" id="KW-1185">Reference proteome</keyword>
<dbReference type="eggNOG" id="ENOG503019P">
    <property type="taxonomic scope" value="Bacteria"/>
</dbReference>
<dbReference type="EMBL" id="CP001219">
    <property type="protein sequence ID" value="ACK80231.1"/>
    <property type="molecule type" value="Genomic_DNA"/>
</dbReference>
<organism evidence="1 2">
    <name type="scientific">Acidithiobacillus ferrooxidans (strain ATCC 23270 / DSM 14882 / CIP 104768 / NCIMB 8455)</name>
    <name type="common">Ferrobacillus ferrooxidans (strain ATCC 23270)</name>
    <dbReference type="NCBI Taxonomy" id="243159"/>
    <lineage>
        <taxon>Bacteria</taxon>
        <taxon>Pseudomonadati</taxon>
        <taxon>Pseudomonadota</taxon>
        <taxon>Acidithiobacillia</taxon>
        <taxon>Acidithiobacillales</taxon>
        <taxon>Acidithiobacillaceae</taxon>
        <taxon>Acidithiobacillus</taxon>
    </lineage>
</organism>
<proteinExistence type="predicted"/>
<accession>B7J822</accession>
<dbReference type="KEGG" id="afr:AFE_1074"/>
<protein>
    <submittedName>
        <fullName evidence="1">Uncharacterized protein</fullName>
    </submittedName>
</protein>